<keyword evidence="2" id="KW-0489">Methyltransferase</keyword>
<dbReference type="InterPro" id="IPR013216">
    <property type="entry name" value="Methyltransf_11"/>
</dbReference>
<dbReference type="CDD" id="cd02440">
    <property type="entry name" value="AdoMet_MTases"/>
    <property type="match status" value="1"/>
</dbReference>
<evidence type="ECO:0000313" key="3">
    <source>
        <dbReference type="Proteomes" id="UP001139485"/>
    </source>
</evidence>
<dbReference type="PROSITE" id="PS01131">
    <property type="entry name" value="RRNA_A_DIMETH"/>
    <property type="match status" value="1"/>
</dbReference>
<keyword evidence="3" id="KW-1185">Reference proteome</keyword>
<keyword evidence="2" id="KW-0808">Transferase</keyword>
<proteinExistence type="predicted"/>
<dbReference type="Gene3D" id="3.40.50.150">
    <property type="entry name" value="Vaccinia Virus protein VP39"/>
    <property type="match status" value="1"/>
</dbReference>
<reference evidence="2" key="1">
    <citation type="submission" date="2022-05" db="EMBL/GenBank/DDBJ databases">
        <authorList>
            <person name="Tuo L."/>
        </authorList>
    </citation>
    <scope>NUCLEOTIDE SEQUENCE</scope>
    <source>
        <strain evidence="2">BSK12Z-4</strain>
    </source>
</reference>
<dbReference type="Pfam" id="PF08241">
    <property type="entry name" value="Methyltransf_11"/>
    <property type="match status" value="1"/>
</dbReference>
<gene>
    <name evidence="2" type="ORF">M8330_11610</name>
</gene>
<organism evidence="2 3">
    <name type="scientific">Nocardioides bruguierae</name>
    <dbReference type="NCBI Taxonomy" id="2945102"/>
    <lineage>
        <taxon>Bacteria</taxon>
        <taxon>Bacillati</taxon>
        <taxon>Actinomycetota</taxon>
        <taxon>Actinomycetes</taxon>
        <taxon>Propionibacteriales</taxon>
        <taxon>Nocardioidaceae</taxon>
        <taxon>Nocardioides</taxon>
    </lineage>
</organism>
<protein>
    <submittedName>
        <fullName evidence="2">Class I SAM-dependent methyltransferase</fullName>
    </submittedName>
</protein>
<evidence type="ECO:0000313" key="2">
    <source>
        <dbReference type="EMBL" id="MCM0620937.1"/>
    </source>
</evidence>
<sequence>MSGGWNDPGVAAAYAETFAPLCAGVHPAVLAALGDVAGRRVLDAGAGTGTLTHRLAAADAQVVAVEPDPAMRALADASLGLVEGALPALPLSDDAVDAAASVFVVNHLDDPRAAVADLTRVTRSGGRVVVTIWPSGANVQGRLWEQVLAEAGAVRPPGVRLPADRDFSRTVEGLADLLAGAGLVDVRAREVAWTHACPPDTLWRGAAGGVGGIGVTLRAQTPEVQQAMRAAHDRHVADLLVDGTLRLETSAVLAVGVVAG</sequence>
<comment type="caution">
    <text evidence="2">The sequence shown here is derived from an EMBL/GenBank/DDBJ whole genome shotgun (WGS) entry which is preliminary data.</text>
</comment>
<dbReference type="AlphaFoldDB" id="A0A9X2D7Y3"/>
<accession>A0A9X2D7Y3</accession>
<evidence type="ECO:0000259" key="1">
    <source>
        <dbReference type="Pfam" id="PF08241"/>
    </source>
</evidence>
<dbReference type="InterPro" id="IPR029063">
    <property type="entry name" value="SAM-dependent_MTases_sf"/>
</dbReference>
<dbReference type="SUPFAM" id="SSF53335">
    <property type="entry name" value="S-adenosyl-L-methionine-dependent methyltransferases"/>
    <property type="match status" value="1"/>
</dbReference>
<dbReference type="RefSeq" id="WP_250827454.1">
    <property type="nucleotide sequence ID" value="NZ_JAMOIL010000013.1"/>
</dbReference>
<feature type="domain" description="Methyltransferase type 11" evidence="1">
    <location>
        <begin position="42"/>
        <end position="130"/>
    </location>
</feature>
<dbReference type="EMBL" id="JAMOIL010000013">
    <property type="protein sequence ID" value="MCM0620937.1"/>
    <property type="molecule type" value="Genomic_DNA"/>
</dbReference>
<dbReference type="InterPro" id="IPR020596">
    <property type="entry name" value="rRNA_Ade_Mease_Trfase_CS"/>
</dbReference>
<dbReference type="Proteomes" id="UP001139485">
    <property type="component" value="Unassembled WGS sequence"/>
</dbReference>
<dbReference type="GO" id="GO:0000179">
    <property type="term" value="F:rRNA (adenine-N6,N6-)-dimethyltransferase activity"/>
    <property type="evidence" value="ECO:0007669"/>
    <property type="project" value="InterPro"/>
</dbReference>
<name>A0A9X2D7Y3_9ACTN</name>
<dbReference type="PANTHER" id="PTHR43591">
    <property type="entry name" value="METHYLTRANSFERASE"/>
    <property type="match status" value="1"/>
</dbReference>